<dbReference type="Gene3D" id="1.10.443.10">
    <property type="entry name" value="Intergrase catalytic core"/>
    <property type="match status" value="1"/>
</dbReference>
<dbReference type="InterPro" id="IPR013762">
    <property type="entry name" value="Integrase-like_cat_sf"/>
</dbReference>
<dbReference type="GO" id="GO:0003677">
    <property type="term" value="F:DNA binding"/>
    <property type="evidence" value="ECO:0007669"/>
    <property type="project" value="UniProtKB-KW"/>
</dbReference>
<evidence type="ECO:0000259" key="5">
    <source>
        <dbReference type="PROSITE" id="PS51898"/>
    </source>
</evidence>
<evidence type="ECO:0000256" key="4">
    <source>
        <dbReference type="ARBA" id="ARBA00023172"/>
    </source>
</evidence>
<dbReference type="SUPFAM" id="SSF56349">
    <property type="entry name" value="DNA breaking-rejoining enzymes"/>
    <property type="match status" value="1"/>
</dbReference>
<dbReference type="PROSITE" id="PS51898">
    <property type="entry name" value="TYR_RECOMBINASE"/>
    <property type="match status" value="1"/>
</dbReference>
<organism evidence="7 8">
    <name type="scientific">Methylobacterium dankookense</name>
    <dbReference type="NCBI Taxonomy" id="560405"/>
    <lineage>
        <taxon>Bacteria</taxon>
        <taxon>Pseudomonadati</taxon>
        <taxon>Pseudomonadota</taxon>
        <taxon>Alphaproteobacteria</taxon>
        <taxon>Hyphomicrobiales</taxon>
        <taxon>Methylobacteriaceae</taxon>
        <taxon>Methylobacterium</taxon>
    </lineage>
</organism>
<dbReference type="EMBL" id="CABFVH010000023">
    <property type="protein sequence ID" value="VUF13702.1"/>
    <property type="molecule type" value="Genomic_DNA"/>
</dbReference>
<keyword evidence="9" id="KW-1185">Reference proteome</keyword>
<evidence type="ECO:0000313" key="7">
    <source>
        <dbReference type="EMBL" id="VUF13702.1"/>
    </source>
</evidence>
<dbReference type="GO" id="GO:0006310">
    <property type="term" value="P:DNA recombination"/>
    <property type="evidence" value="ECO:0007669"/>
    <property type="project" value="UniProtKB-KW"/>
</dbReference>
<proteinExistence type="inferred from homology"/>
<reference evidence="7 8" key="1">
    <citation type="submission" date="2019-06" db="EMBL/GenBank/DDBJ databases">
        <authorList>
            <person name="Rodrigo-Torres L."/>
            <person name="Arahal R. D."/>
            <person name="Lucena T."/>
        </authorList>
    </citation>
    <scope>NUCLEOTIDE SEQUENCE [LARGE SCALE GENOMIC DNA]</scope>
    <source>
        <strain evidence="7 8">SW08-7</strain>
    </source>
</reference>
<dbReference type="Pfam" id="PF00589">
    <property type="entry name" value="Phage_integrase"/>
    <property type="match status" value="1"/>
</dbReference>
<dbReference type="Proteomes" id="UP000401717">
    <property type="component" value="Unassembled WGS sequence"/>
</dbReference>
<keyword evidence="4" id="KW-0233">DNA recombination</keyword>
<keyword evidence="3" id="KW-0238">DNA-binding</keyword>
<feature type="domain" description="Tyr recombinase" evidence="5">
    <location>
        <begin position="269"/>
        <end position="457"/>
    </location>
</feature>
<dbReference type="PANTHER" id="PTHR30349">
    <property type="entry name" value="PHAGE INTEGRASE-RELATED"/>
    <property type="match status" value="1"/>
</dbReference>
<evidence type="ECO:0000256" key="1">
    <source>
        <dbReference type="ARBA" id="ARBA00008857"/>
    </source>
</evidence>
<accession>A0A564G0F4</accession>
<dbReference type="InterPro" id="IPR050090">
    <property type="entry name" value="Tyrosine_recombinase_XerCD"/>
</dbReference>
<evidence type="ECO:0000256" key="3">
    <source>
        <dbReference type="ARBA" id="ARBA00023125"/>
    </source>
</evidence>
<protein>
    <recommendedName>
        <fullName evidence="5">Tyr recombinase domain-containing protein</fullName>
    </recommendedName>
</protein>
<evidence type="ECO:0000313" key="6">
    <source>
        <dbReference type="EMBL" id="GJD55089.1"/>
    </source>
</evidence>
<dbReference type="AlphaFoldDB" id="A0A564G0F4"/>
<comment type="similarity">
    <text evidence="1">Belongs to the 'phage' integrase family.</text>
</comment>
<dbReference type="Pfam" id="PF20172">
    <property type="entry name" value="DUF6538"/>
    <property type="match status" value="1"/>
</dbReference>
<evidence type="ECO:0000256" key="2">
    <source>
        <dbReference type="ARBA" id="ARBA00022908"/>
    </source>
</evidence>
<sequence length="480" mass="54929">MARTPDPKKAYLELHGGTWRVTVSVPVAVRRALGATKLVHNLGTDSLREANVLKRKHVERFKRRIAEAMEAVGRPGVDDMKIAVEFSKIAEELKRKGSAEDWQEFQEAVYERHAEIRWKDARWVRVEDPEEGPNEIEEALPEQTEKAMLFSAISHGRATPVDLMHEDYRKQLFVKDRTRADDARALRLLQEWCKRERIPATLQEIDVRRAHAFADALVEMTGLHHVTLNKYIGRLSGYWQWMVPRTAAVSGNVFANVRLKGPKEKHDQKERPFKDSELADLLLGPAPPKLRDLMLIGALTGARLDAIVDLKVRDTAYNCFLFKPQKQEASARYVPIHPDLVELVARRTAGKRPEDDLFPEWPPVKKADSMRERSFKASNRFTEYRRSVGVDEVVAGKRRSLVNFHSFRRWFSSRMEQAGVPGEMISAIVGHKRSSITLDVYSEGPHMRAARRAIAKLKLPPLDGSPIRDEMTLRPRAHSR</sequence>
<dbReference type="Proteomes" id="UP001055303">
    <property type="component" value="Unassembled WGS sequence"/>
</dbReference>
<evidence type="ECO:0000313" key="9">
    <source>
        <dbReference type="Proteomes" id="UP001055303"/>
    </source>
</evidence>
<dbReference type="InterPro" id="IPR002104">
    <property type="entry name" value="Integrase_catalytic"/>
</dbReference>
<dbReference type="InterPro" id="IPR010998">
    <property type="entry name" value="Integrase_recombinase_N"/>
</dbReference>
<name>A0A564G0F4_9HYPH</name>
<dbReference type="GO" id="GO:0015074">
    <property type="term" value="P:DNA integration"/>
    <property type="evidence" value="ECO:0007669"/>
    <property type="project" value="UniProtKB-KW"/>
</dbReference>
<gene>
    <name evidence="6" type="ORF">IFDJLNFL_0971</name>
    <name evidence="7" type="ORF">MTDSW087_03409</name>
</gene>
<dbReference type="InterPro" id="IPR011010">
    <property type="entry name" value="DNA_brk_join_enz"/>
</dbReference>
<dbReference type="EMBL" id="BPQI01000018">
    <property type="protein sequence ID" value="GJD55089.1"/>
    <property type="molecule type" value="Genomic_DNA"/>
</dbReference>
<reference evidence="6" key="2">
    <citation type="journal article" date="2021" name="Front. Microbiol.">
        <title>Comprehensive Comparative Genomics and Phenotyping of Methylobacterium Species.</title>
        <authorList>
            <person name="Alessa O."/>
            <person name="Ogura Y."/>
            <person name="Fujitani Y."/>
            <person name="Takami H."/>
            <person name="Hayashi T."/>
            <person name="Sahin N."/>
            <person name="Tani A."/>
        </authorList>
    </citation>
    <scope>NUCLEOTIDE SEQUENCE</scope>
    <source>
        <strain evidence="6">DSM 22415</strain>
    </source>
</reference>
<dbReference type="InterPro" id="IPR046668">
    <property type="entry name" value="DUF6538"/>
</dbReference>
<dbReference type="Gene3D" id="1.10.150.130">
    <property type="match status" value="1"/>
</dbReference>
<evidence type="ECO:0000313" key="8">
    <source>
        <dbReference type="Proteomes" id="UP000401717"/>
    </source>
</evidence>
<keyword evidence="2" id="KW-0229">DNA integration</keyword>
<dbReference type="PANTHER" id="PTHR30349:SF41">
    <property type="entry name" value="INTEGRASE_RECOMBINASE PROTEIN MJ0367-RELATED"/>
    <property type="match status" value="1"/>
</dbReference>
<reference evidence="6" key="3">
    <citation type="submission" date="2021-08" db="EMBL/GenBank/DDBJ databases">
        <authorList>
            <person name="Tani A."/>
            <person name="Ola A."/>
            <person name="Ogura Y."/>
            <person name="Katsura K."/>
            <person name="Hayashi T."/>
        </authorList>
    </citation>
    <scope>NUCLEOTIDE SEQUENCE</scope>
    <source>
        <strain evidence="6">DSM 22415</strain>
    </source>
</reference>